<dbReference type="Proteomes" id="UP000215914">
    <property type="component" value="Chromosome 14"/>
</dbReference>
<dbReference type="AlphaFoldDB" id="A0A251SGR3"/>
<reference evidence="3" key="2">
    <citation type="submission" date="2017-02" db="EMBL/GenBank/DDBJ databases">
        <title>Sunflower complete genome.</title>
        <authorList>
            <person name="Langlade N."/>
            <person name="Munos S."/>
        </authorList>
    </citation>
    <scope>NUCLEOTIDE SEQUENCE [LARGE SCALE GENOMIC DNA]</scope>
    <source>
        <tissue evidence="3">Leaves</tissue>
    </source>
</reference>
<evidence type="ECO:0000313" key="4">
    <source>
        <dbReference type="Proteomes" id="UP000215914"/>
    </source>
</evidence>
<keyword evidence="1" id="KW-0812">Transmembrane</keyword>
<evidence type="ECO:0000256" key="1">
    <source>
        <dbReference type="SAM" id="Phobius"/>
    </source>
</evidence>
<reference evidence="2" key="3">
    <citation type="submission" date="2020-06" db="EMBL/GenBank/DDBJ databases">
        <title>Helianthus annuus Genome sequencing and assembly Release 2.</title>
        <authorList>
            <person name="Gouzy J."/>
            <person name="Langlade N."/>
            <person name="Munos S."/>
        </authorList>
    </citation>
    <scope>NUCLEOTIDE SEQUENCE</scope>
    <source>
        <tissue evidence="2">Leaves</tissue>
    </source>
</reference>
<dbReference type="PANTHER" id="PTHR34132">
    <property type="entry name" value="EMB|CAB87627.1-RELATED"/>
    <property type="match status" value="1"/>
</dbReference>
<evidence type="ECO:0000313" key="3">
    <source>
        <dbReference type="EMBL" id="OTF97761.1"/>
    </source>
</evidence>
<keyword evidence="4" id="KW-1185">Reference proteome</keyword>
<evidence type="ECO:0008006" key="5">
    <source>
        <dbReference type="Google" id="ProtNLM"/>
    </source>
</evidence>
<dbReference type="EMBL" id="MNCJ02000329">
    <property type="protein sequence ID" value="KAF5768717.1"/>
    <property type="molecule type" value="Genomic_DNA"/>
</dbReference>
<keyword evidence="1" id="KW-1133">Transmembrane helix</keyword>
<dbReference type="OrthoDB" id="1930127at2759"/>
<sequence>MSTHKATLYHISLPLTTSTHFSQEDQARKKQQSTMCPMRVFLVFFSAILAGYLTWKSAQTSVDIEDMVSSDDLSPNQQQSSIIKMGQNALYGFVDMASGKYLWRNLRQMTADGKTKSN</sequence>
<feature type="transmembrane region" description="Helical" evidence="1">
    <location>
        <begin position="36"/>
        <end position="55"/>
    </location>
</feature>
<proteinExistence type="predicted"/>
<dbReference type="InParanoid" id="A0A251SGR3"/>
<dbReference type="OMA" id="WRNLRQM"/>
<keyword evidence="1" id="KW-0472">Membrane</keyword>
<organism evidence="3 4">
    <name type="scientific">Helianthus annuus</name>
    <name type="common">Common sunflower</name>
    <dbReference type="NCBI Taxonomy" id="4232"/>
    <lineage>
        <taxon>Eukaryota</taxon>
        <taxon>Viridiplantae</taxon>
        <taxon>Streptophyta</taxon>
        <taxon>Embryophyta</taxon>
        <taxon>Tracheophyta</taxon>
        <taxon>Spermatophyta</taxon>
        <taxon>Magnoliopsida</taxon>
        <taxon>eudicotyledons</taxon>
        <taxon>Gunneridae</taxon>
        <taxon>Pentapetalae</taxon>
        <taxon>asterids</taxon>
        <taxon>campanulids</taxon>
        <taxon>Asterales</taxon>
        <taxon>Asteraceae</taxon>
        <taxon>Asteroideae</taxon>
        <taxon>Heliantheae alliance</taxon>
        <taxon>Heliantheae</taxon>
        <taxon>Helianthus</taxon>
    </lineage>
</organism>
<dbReference type="EMBL" id="CM007903">
    <property type="protein sequence ID" value="OTF97761.1"/>
    <property type="molecule type" value="Genomic_DNA"/>
</dbReference>
<gene>
    <name evidence="3" type="ORF">HannXRQ_Chr14g0438171</name>
    <name evidence="2" type="ORF">HanXRQr2_Chr14g0639771</name>
</gene>
<evidence type="ECO:0000313" key="2">
    <source>
        <dbReference type="EMBL" id="KAF5768717.1"/>
    </source>
</evidence>
<dbReference type="Gramene" id="mRNA:HanXRQr2_Chr14g0639771">
    <property type="protein sequence ID" value="mRNA:HanXRQr2_Chr14g0639771"/>
    <property type="gene ID" value="HanXRQr2_Chr14g0639771"/>
</dbReference>
<protein>
    <recommendedName>
        <fullName evidence="5">Methyltransferase-related protein</fullName>
    </recommendedName>
</protein>
<name>A0A251SGR3_HELAN</name>
<accession>A0A251SGR3</accession>
<dbReference type="PANTHER" id="PTHR34132:SF2">
    <property type="entry name" value="EMB|CAB87627.1-RELATED"/>
    <property type="match status" value="1"/>
</dbReference>
<reference evidence="2 4" key="1">
    <citation type="journal article" date="2017" name="Nature">
        <title>The sunflower genome provides insights into oil metabolism, flowering and Asterid evolution.</title>
        <authorList>
            <person name="Badouin H."/>
            <person name="Gouzy J."/>
            <person name="Grassa C.J."/>
            <person name="Murat F."/>
            <person name="Staton S.E."/>
            <person name="Cottret L."/>
            <person name="Lelandais-Briere C."/>
            <person name="Owens G.L."/>
            <person name="Carrere S."/>
            <person name="Mayjonade B."/>
            <person name="Legrand L."/>
            <person name="Gill N."/>
            <person name="Kane N.C."/>
            <person name="Bowers J.E."/>
            <person name="Hubner S."/>
            <person name="Bellec A."/>
            <person name="Berard A."/>
            <person name="Berges H."/>
            <person name="Blanchet N."/>
            <person name="Boniface M.C."/>
            <person name="Brunel D."/>
            <person name="Catrice O."/>
            <person name="Chaidir N."/>
            <person name="Claudel C."/>
            <person name="Donnadieu C."/>
            <person name="Faraut T."/>
            <person name="Fievet G."/>
            <person name="Helmstetter N."/>
            <person name="King M."/>
            <person name="Knapp S.J."/>
            <person name="Lai Z."/>
            <person name="Le Paslier M.C."/>
            <person name="Lippi Y."/>
            <person name="Lorenzon L."/>
            <person name="Mandel J.R."/>
            <person name="Marage G."/>
            <person name="Marchand G."/>
            <person name="Marquand E."/>
            <person name="Bret-Mestries E."/>
            <person name="Morien E."/>
            <person name="Nambeesan S."/>
            <person name="Nguyen T."/>
            <person name="Pegot-Espagnet P."/>
            <person name="Pouilly N."/>
            <person name="Raftis F."/>
            <person name="Sallet E."/>
            <person name="Schiex T."/>
            <person name="Thomas J."/>
            <person name="Vandecasteele C."/>
            <person name="Vares D."/>
            <person name="Vear F."/>
            <person name="Vautrin S."/>
            <person name="Crespi M."/>
            <person name="Mangin B."/>
            <person name="Burke J.M."/>
            <person name="Salse J."/>
            <person name="Munos S."/>
            <person name="Vincourt P."/>
            <person name="Rieseberg L.H."/>
            <person name="Langlade N.B."/>
        </authorList>
    </citation>
    <scope>NUCLEOTIDE SEQUENCE [LARGE SCALE GENOMIC DNA]</scope>
    <source>
        <strain evidence="4">cv. SF193</strain>
        <tissue evidence="2">Leaves</tissue>
    </source>
</reference>
<dbReference type="FunCoup" id="A0A251SGR3">
    <property type="interactions" value="48"/>
</dbReference>